<organism evidence="1 2">
    <name type="scientific">Cryobacterium adonitolivorans</name>
    <dbReference type="NCBI Taxonomy" id="1259189"/>
    <lineage>
        <taxon>Bacteria</taxon>
        <taxon>Bacillati</taxon>
        <taxon>Actinomycetota</taxon>
        <taxon>Actinomycetes</taxon>
        <taxon>Micrococcales</taxon>
        <taxon>Microbacteriaceae</taxon>
        <taxon>Cryobacterium</taxon>
    </lineage>
</organism>
<dbReference type="OrthoDB" id="9808492at2"/>
<reference evidence="1 2" key="1">
    <citation type="submission" date="2019-03" db="EMBL/GenBank/DDBJ databases">
        <title>Genomics of glacier-inhabiting Cryobacterium strains.</title>
        <authorList>
            <person name="Liu Q."/>
            <person name="Xin Y.-H."/>
        </authorList>
    </citation>
    <scope>NUCLEOTIDE SEQUENCE [LARGE SCALE GENOMIC DNA]</scope>
    <source>
        <strain evidence="1 2">RHLS22-1</strain>
    </source>
</reference>
<keyword evidence="2" id="KW-1185">Reference proteome</keyword>
<name>A0A4R8WD61_9MICO</name>
<dbReference type="SUPFAM" id="SSF52467">
    <property type="entry name" value="DHS-like NAD/FAD-binding domain"/>
    <property type="match status" value="1"/>
</dbReference>
<comment type="caution">
    <text evidence="1">The sequence shown here is derived from an EMBL/GenBank/DDBJ whole genome shotgun (WGS) entry which is preliminary data.</text>
</comment>
<accession>A0A4R8WD61</accession>
<evidence type="ECO:0000313" key="1">
    <source>
        <dbReference type="EMBL" id="TFC06887.1"/>
    </source>
</evidence>
<sequence>MSHTVAILLGAGSSFDAGLPLTNELAKRLVEDVNRQSGEVHDVTKALNFVYGAMVNHASQQGRNPLDAVNVERLFSAVRLLRSRFDHEAAPFVTNWNQAISNIDRPRSPYSDRDLMEVINSNLGSRSRGGDLTRMIQSIAYPRAGSASNNVFAKLNDALILRTCRILNDLKSVEYLQPLADLATSQKGGLTIATLNYDLTIETFAKQAGVPVTTGIEGWEVGAKTLSRPVDGQINLLKLHGSINWCWTRSEGRPTDFRRISAKSIKEIDDPVLNRSPVMVIGDREKLETEGPTIALLTAFERSLDNIDRLVVVGYSFADDHVNRIVTGWLNGGGHRKLVVLDPGWPAGNNFPSGDYRAQLHRLATSKAGGPNNGDWPVRVSVIRKSAADGLAAALVEDPEAPVIAVQAVICHAESGQSILRLTNRGASLSQITLTVAGSSYSSFGQGQGQAIQWLDGPGSMPDDRGTMATAAEFNEFPSGGVLSVAVRPAPGSTSGFGYISLRGWNTIESFDQTFEFLFPES</sequence>
<dbReference type="EMBL" id="SOFL01000002">
    <property type="protein sequence ID" value="TFC06887.1"/>
    <property type="molecule type" value="Genomic_DNA"/>
</dbReference>
<gene>
    <name evidence="1" type="ORF">E3O42_00390</name>
</gene>
<dbReference type="InterPro" id="IPR029035">
    <property type="entry name" value="DHS-like_NAD/FAD-binding_dom"/>
</dbReference>
<dbReference type="Pfam" id="PF13289">
    <property type="entry name" value="SIR2_2"/>
    <property type="match status" value="1"/>
</dbReference>
<dbReference type="AlphaFoldDB" id="A0A4R8WD61"/>
<dbReference type="Proteomes" id="UP000297907">
    <property type="component" value="Unassembled WGS sequence"/>
</dbReference>
<evidence type="ECO:0000313" key="2">
    <source>
        <dbReference type="Proteomes" id="UP000297907"/>
    </source>
</evidence>
<proteinExistence type="predicted"/>
<protein>
    <submittedName>
        <fullName evidence="1">Uncharacterized protein</fullName>
    </submittedName>
</protein>
<dbReference type="RefSeq" id="WP_134451971.1">
    <property type="nucleotide sequence ID" value="NZ_SOFL01000002.1"/>
</dbReference>